<dbReference type="Pfam" id="PF09346">
    <property type="entry name" value="SMI1_KNR4"/>
    <property type="match status" value="1"/>
</dbReference>
<dbReference type="RefSeq" id="WP_006350884.1">
    <property type="nucleotide sequence ID" value="NZ_CP029159.1"/>
</dbReference>
<evidence type="ECO:0000259" key="2">
    <source>
        <dbReference type="SMART" id="SM00860"/>
    </source>
</evidence>
<dbReference type="AlphaFoldDB" id="I2MTP1"/>
<feature type="compositionally biased region" description="Pro residues" evidence="1">
    <location>
        <begin position="13"/>
        <end position="22"/>
    </location>
</feature>
<dbReference type="EMBL" id="CP029159">
    <property type="protein sequence ID" value="QKM71122.1"/>
    <property type="molecule type" value="Genomic_DNA"/>
</dbReference>
<name>I2MTP1_STRT9</name>
<feature type="domain" description="Knr4/Smi1-like" evidence="2">
    <location>
        <begin position="19"/>
        <end position="153"/>
    </location>
</feature>
<evidence type="ECO:0000313" key="3">
    <source>
        <dbReference type="EMBL" id="QKM71122.1"/>
    </source>
</evidence>
<dbReference type="SMART" id="SM00860">
    <property type="entry name" value="SMI1_KNR4"/>
    <property type="match status" value="1"/>
</dbReference>
<organism evidence="3 4">
    <name type="scientific">Streptomyces tsukubensis (strain DSM 42081 / NBRC 108919 / NRRL 18488 / 9993)</name>
    <dbReference type="NCBI Taxonomy" id="1114943"/>
    <lineage>
        <taxon>Bacteria</taxon>
        <taxon>Bacillati</taxon>
        <taxon>Actinomycetota</taxon>
        <taxon>Actinomycetes</taxon>
        <taxon>Kitasatosporales</taxon>
        <taxon>Streptomycetaceae</taxon>
        <taxon>Streptomyces</taxon>
    </lineage>
</organism>
<protein>
    <submittedName>
        <fullName evidence="3">SMI1/KNR4 family protein</fullName>
    </submittedName>
</protein>
<keyword evidence="4" id="KW-1185">Reference proteome</keyword>
<reference evidence="3 4" key="1">
    <citation type="journal article" date="2012" name="J. Bacteriol.">
        <title>Draft genome of Streptomyces tsukubaensis NRRL 18488, the producer of the clinically important immunosuppressant tacrolimus (FK506).</title>
        <authorList>
            <person name="Barreiro C."/>
            <person name="Prieto C."/>
            <person name="Sola-Landa A."/>
            <person name="Solera E."/>
            <person name="Martinez-Castro M."/>
            <person name="Perez-Redondo R."/>
            <person name="Garcia-Estrada C."/>
            <person name="Aparicio J.F."/>
            <person name="Fernandez-Martinez L.T."/>
            <person name="Santos-Aberturas J."/>
            <person name="Salehi-Najafabadi Z."/>
            <person name="Rodriguez-Garcia A."/>
            <person name="Tauch A."/>
            <person name="Martin J.F."/>
        </authorList>
    </citation>
    <scope>NUCLEOTIDE SEQUENCE [LARGE SCALE GENOMIC DNA]</scope>
    <source>
        <strain evidence="4">DSM 42081 / NBRC 108919 / NRRL 18488 / 9993</strain>
    </source>
</reference>
<gene>
    <name evidence="3" type="ORF">STSU_032425</name>
</gene>
<sequence>MTDPSVARLTGLVPPPGNPPAAPDWDRVEAVLGTPLPDDYKQLIEVYGGGVFDETVWVLAPGCEDEDYDLLAQTEERGRILADLWASGEPRPAEIGDSGTRLIPWATVEEAGHYLYWLVRPGQEPSEWTVVLNEGRGPEWESHPQSCGAFLAGLLTGDVRSFYFDEFPLPAHSFDANSDIL</sequence>
<proteinExistence type="predicted"/>
<evidence type="ECO:0000256" key="1">
    <source>
        <dbReference type="SAM" id="MobiDB-lite"/>
    </source>
</evidence>
<evidence type="ECO:0000313" key="4">
    <source>
        <dbReference type="Proteomes" id="UP000005940"/>
    </source>
</evidence>
<dbReference type="SUPFAM" id="SSF160631">
    <property type="entry name" value="SMI1/KNR4-like"/>
    <property type="match status" value="1"/>
</dbReference>
<feature type="region of interest" description="Disordered" evidence="1">
    <location>
        <begin position="1"/>
        <end position="23"/>
    </location>
</feature>
<dbReference type="InterPro" id="IPR018958">
    <property type="entry name" value="Knr4/Smi1-like_dom"/>
</dbReference>
<accession>I2MTP1</accession>
<dbReference type="Gene3D" id="3.40.1580.10">
    <property type="entry name" value="SMI1/KNR4-like"/>
    <property type="match status" value="1"/>
</dbReference>
<dbReference type="Proteomes" id="UP000005940">
    <property type="component" value="Chromosome"/>
</dbReference>
<dbReference type="InterPro" id="IPR037883">
    <property type="entry name" value="Knr4/Smi1-like_sf"/>
</dbReference>